<proteinExistence type="predicted"/>
<dbReference type="Proteomes" id="UP000183316">
    <property type="component" value="Chromosome"/>
</dbReference>
<dbReference type="PATRIC" id="fig|941280.3.peg.1376"/>
<gene>
    <name evidence="1" type="ORF">WLH_01389</name>
</gene>
<evidence type="ECO:0000313" key="2">
    <source>
        <dbReference type="Proteomes" id="UP000183316"/>
    </source>
</evidence>
<sequence>MLYKQFIFVDYDSLFFVDNSHVFLLESGESILPMY</sequence>
<accession>A0A192C9R6</accession>
<dbReference type="AlphaFoldDB" id="A0A192C9R6"/>
<name>A0A192C9R6_ECO25</name>
<reference evidence="1 2" key="1">
    <citation type="submission" date="2016-03" db="EMBL/GenBank/DDBJ databases">
        <title>Genome Sequence and Comparative Pathogenic Determinants of Uropathogenic Escherichia coli O25b:H4, a Clinical Isolate from Saudi Arabia.</title>
        <authorList>
            <person name="Alyamani E.A.J."/>
            <person name="Khiyami M.A."/>
            <person name="Booq R.Y."/>
            <person name="Bahwerth F.S."/>
            <person name="Vaisvil B."/>
            <person name="Schmitt D.P."/>
            <person name="Kapatral V."/>
        </authorList>
    </citation>
    <scope>NUCLEOTIDE SEQUENCE [LARGE SCALE GENOMIC DNA]</scope>
    <source>
        <strain evidence="1 2">O25b:H4</strain>
    </source>
</reference>
<protein>
    <submittedName>
        <fullName evidence="1">Uncharacterized protein</fullName>
    </submittedName>
</protein>
<organism evidence="1 2">
    <name type="scientific">Escherichia coli O25b:H4</name>
    <dbReference type="NCBI Taxonomy" id="941280"/>
    <lineage>
        <taxon>Bacteria</taxon>
        <taxon>Pseudomonadati</taxon>
        <taxon>Pseudomonadota</taxon>
        <taxon>Gammaproteobacteria</taxon>
        <taxon>Enterobacterales</taxon>
        <taxon>Enterobacteriaceae</taxon>
        <taxon>Escherichia</taxon>
    </lineage>
</organism>
<evidence type="ECO:0000313" key="1">
    <source>
        <dbReference type="EMBL" id="ANK02650.1"/>
    </source>
</evidence>
<dbReference type="EMBL" id="CP015085">
    <property type="protein sequence ID" value="ANK02650.1"/>
    <property type="molecule type" value="Genomic_DNA"/>
</dbReference>